<sequence length="476" mass="54439">MVREKGGNLVLIAACSCCLLLFALLFSALFAPFDLLPFHSLRWQTMGNWRDGLSNNNNSRVIDESIEEMEPLQLLMGRLVRGEDHTQLQRTGFACHTDLHSKVCLTDNPTRINNTNLQFYISITNNDSQQTNFSPILIHPYARQEDKITLRDVTPLQIIFQPNKTLLPPCQFLHNVPVLIFSTGGFTGNLFHEFDETIIPLFITSYHFRTRVRFLITDHKTWWVQKYNRILSGLSRYNVINPADDGSVHCFNGGVIGLKFHNILSLNNTDIPGGYSMSDFRSFLRQTYNLKVNNVSELSGKKPMVMLISRQTSRRFMNEGEMVEMMKEVGFEVMTTTPQRMSNLDKFSSVVNLCSVIVGAHGAGLTNEVFLANGAVVVQVVPFGLDWPSTYFFGKPAAEMELQYLEYKIEAKESSLWDKYGENHPVIRDPESIFAQGYFASRAIYIDEQNLKINLTRFRDTMIQVKKLIEEKRGSW</sequence>
<dbReference type="InterPro" id="IPR007657">
    <property type="entry name" value="Glycosyltransferase_61"/>
</dbReference>
<evidence type="ECO:0000313" key="6">
    <source>
        <dbReference type="Proteomes" id="UP001652600"/>
    </source>
</evidence>
<dbReference type="PANTHER" id="PTHR20961:SF108">
    <property type="entry name" value="GLYCOSYLTRANSFERASE"/>
    <property type="match status" value="1"/>
</dbReference>
<dbReference type="InterPro" id="IPR049625">
    <property type="entry name" value="Glyco_transf_61_cat"/>
</dbReference>
<dbReference type="Proteomes" id="UP001652600">
    <property type="component" value="Chromosome 6"/>
</dbReference>
<dbReference type="Pfam" id="PF04577">
    <property type="entry name" value="Glyco_transf_61"/>
    <property type="match status" value="1"/>
</dbReference>
<dbReference type="PANTHER" id="PTHR20961">
    <property type="entry name" value="GLYCOSYLTRANSFERASE"/>
    <property type="match status" value="1"/>
</dbReference>
<protein>
    <submittedName>
        <fullName evidence="7">Alpha-1,3-arabinosyltransferase XAT2-like</fullName>
    </submittedName>
</protein>
<reference evidence="7" key="1">
    <citation type="submission" date="2025-08" db="UniProtKB">
        <authorList>
            <consortium name="RefSeq"/>
        </authorList>
    </citation>
    <scope>IDENTIFICATION</scope>
    <source>
        <tissue evidence="7">Stem</tissue>
    </source>
</reference>
<keyword evidence="4" id="KW-0325">Glycoprotein</keyword>
<evidence type="ECO:0000259" key="5">
    <source>
        <dbReference type="Pfam" id="PF04577"/>
    </source>
</evidence>
<comment type="subcellular location">
    <subcellularLocation>
        <location evidence="1">Golgi apparatus membrane</location>
        <topology evidence="1">Single-pass type II membrane protein</topology>
    </subcellularLocation>
</comment>
<name>A0A1S3BLE7_CUCME</name>
<keyword evidence="6" id="KW-1185">Reference proteome</keyword>
<feature type="domain" description="Glycosyltransferase 61 catalytic" evidence="5">
    <location>
        <begin position="282"/>
        <end position="378"/>
    </location>
</feature>
<organism evidence="6 7">
    <name type="scientific">Cucumis melo</name>
    <name type="common">Muskmelon</name>
    <dbReference type="NCBI Taxonomy" id="3656"/>
    <lineage>
        <taxon>Eukaryota</taxon>
        <taxon>Viridiplantae</taxon>
        <taxon>Streptophyta</taxon>
        <taxon>Embryophyta</taxon>
        <taxon>Tracheophyta</taxon>
        <taxon>Spermatophyta</taxon>
        <taxon>Magnoliopsida</taxon>
        <taxon>eudicotyledons</taxon>
        <taxon>Gunneridae</taxon>
        <taxon>Pentapetalae</taxon>
        <taxon>rosids</taxon>
        <taxon>fabids</taxon>
        <taxon>Cucurbitales</taxon>
        <taxon>Cucurbitaceae</taxon>
        <taxon>Benincaseae</taxon>
        <taxon>Cucumis</taxon>
    </lineage>
</organism>
<dbReference type="PROSITE" id="PS51257">
    <property type="entry name" value="PROKAR_LIPOPROTEIN"/>
    <property type="match status" value="1"/>
</dbReference>
<proteinExistence type="predicted"/>
<evidence type="ECO:0000256" key="1">
    <source>
        <dbReference type="ARBA" id="ARBA00004323"/>
    </source>
</evidence>
<dbReference type="KEGG" id="cmo:103491099"/>
<evidence type="ECO:0000256" key="4">
    <source>
        <dbReference type="ARBA" id="ARBA00023180"/>
    </source>
</evidence>
<dbReference type="GO" id="GO:0000139">
    <property type="term" value="C:Golgi membrane"/>
    <property type="evidence" value="ECO:0007669"/>
    <property type="project" value="UniProtKB-SubCell"/>
</dbReference>
<dbReference type="AlphaFoldDB" id="A0A1S3BLE7"/>
<accession>A0A1S3BLE7</accession>
<evidence type="ECO:0000313" key="7">
    <source>
        <dbReference type="RefSeq" id="XP_008449151.2"/>
    </source>
</evidence>
<dbReference type="InParanoid" id="A0A1S3BLE7"/>
<keyword evidence="3" id="KW-0808">Transferase</keyword>
<evidence type="ECO:0000256" key="3">
    <source>
        <dbReference type="ARBA" id="ARBA00022679"/>
    </source>
</evidence>
<dbReference type="eggNOG" id="KOG4698">
    <property type="taxonomic scope" value="Eukaryota"/>
</dbReference>
<dbReference type="GO" id="GO:0016763">
    <property type="term" value="F:pentosyltransferase activity"/>
    <property type="evidence" value="ECO:0007669"/>
    <property type="project" value="UniProtKB-ARBA"/>
</dbReference>
<dbReference type="GeneID" id="103491099"/>
<evidence type="ECO:0000256" key="2">
    <source>
        <dbReference type="ARBA" id="ARBA00022676"/>
    </source>
</evidence>
<gene>
    <name evidence="7" type="primary">LOC103491099</name>
</gene>
<keyword evidence="2" id="KW-0328">Glycosyltransferase</keyword>
<dbReference type="RefSeq" id="XP_008449151.2">
    <property type="nucleotide sequence ID" value="XM_008450929.2"/>
</dbReference>